<dbReference type="SUPFAM" id="SSF53474">
    <property type="entry name" value="alpha/beta-Hydrolases"/>
    <property type="match status" value="1"/>
</dbReference>
<dbReference type="InterPro" id="IPR002925">
    <property type="entry name" value="Dienelactn_hydro"/>
</dbReference>
<dbReference type="InterPro" id="IPR029058">
    <property type="entry name" value="AB_hydrolase_fold"/>
</dbReference>
<proteinExistence type="predicted"/>
<name>A0ABX0FJL9_9BURK</name>
<dbReference type="Pfam" id="PF01738">
    <property type="entry name" value="DLH"/>
    <property type="match status" value="1"/>
</dbReference>
<organism evidence="2 3">
    <name type="scientific">Duganella aceris</name>
    <dbReference type="NCBI Taxonomy" id="2703883"/>
    <lineage>
        <taxon>Bacteria</taxon>
        <taxon>Pseudomonadati</taxon>
        <taxon>Pseudomonadota</taxon>
        <taxon>Betaproteobacteria</taxon>
        <taxon>Burkholderiales</taxon>
        <taxon>Oxalobacteraceae</taxon>
        <taxon>Telluria group</taxon>
        <taxon>Duganella</taxon>
    </lineage>
</organism>
<evidence type="ECO:0000259" key="1">
    <source>
        <dbReference type="Pfam" id="PF01738"/>
    </source>
</evidence>
<keyword evidence="2" id="KW-0378">Hydrolase</keyword>
<reference evidence="3" key="2">
    <citation type="submission" date="2023-07" db="EMBL/GenBank/DDBJ databases">
        <title>Duganella aceri sp. nov., isolated from tree sap.</title>
        <authorList>
            <person name="Kim I.S."/>
        </authorList>
    </citation>
    <scope>NUCLEOTIDE SEQUENCE [LARGE SCALE GENOMIC DNA]</scope>
    <source>
        <strain evidence="3">SAP-35</strain>
    </source>
</reference>
<dbReference type="EMBL" id="JAADJT010000004">
    <property type="protein sequence ID" value="NGZ84748.1"/>
    <property type="molecule type" value="Genomic_DNA"/>
</dbReference>
<evidence type="ECO:0000313" key="2">
    <source>
        <dbReference type="EMBL" id="NGZ84748.1"/>
    </source>
</evidence>
<accession>A0ABX0FJL9</accession>
<dbReference type="Proteomes" id="UP000666369">
    <property type="component" value="Unassembled WGS sequence"/>
</dbReference>
<protein>
    <submittedName>
        <fullName evidence="2">Dienelactone hydrolase</fullName>
    </submittedName>
</protein>
<dbReference type="RefSeq" id="WP_166102246.1">
    <property type="nucleotide sequence ID" value="NZ_JAADJT010000004.1"/>
</dbReference>
<comment type="caution">
    <text evidence="2">The sequence shown here is derived from an EMBL/GenBank/DDBJ whole genome shotgun (WGS) entry which is preliminary data.</text>
</comment>
<dbReference type="Gene3D" id="3.40.50.1820">
    <property type="entry name" value="alpha/beta hydrolase"/>
    <property type="match status" value="1"/>
</dbReference>
<feature type="domain" description="Dienelactone hydrolase" evidence="1">
    <location>
        <begin position="35"/>
        <end position="143"/>
    </location>
</feature>
<keyword evidence="3" id="KW-1185">Reference proteome</keyword>
<sequence length="272" mass="29785">MKTRDVSIDDPLEDFSTRQFEFEGASKRVFVAGTGPAVIVMPEVPGISPQVARFARWVRDAGFRVYMPSLFGRDGVVVSAEEGYDVFQRLCVSAEFNALESGRSSKVTTWLRALAKLAHEECGGVGVGAVGMCFTGNFALTMMLDAAVIAPVLGQPALPLNDPGGLEISSEELTQVRARLDREKLKVIGLRFRDDPFCTAARFAAYQQALGEHFEGVVLPDEVANRNVSPFMAQHVPSPHSVLTQSLVDKEGELTLKVRDDVIQFLKDRLQP</sequence>
<gene>
    <name evidence="2" type="ORF">GW587_10815</name>
</gene>
<reference evidence="2 3" key="1">
    <citation type="submission" date="2020-01" db="EMBL/GenBank/DDBJ databases">
        <authorList>
            <person name="Lee S.D."/>
        </authorList>
    </citation>
    <scope>NUCLEOTIDE SEQUENCE [LARGE SCALE GENOMIC DNA]</scope>
    <source>
        <strain evidence="2 3">SAP-35</strain>
    </source>
</reference>
<evidence type="ECO:0000313" key="3">
    <source>
        <dbReference type="Proteomes" id="UP000666369"/>
    </source>
</evidence>
<dbReference type="GO" id="GO:0016787">
    <property type="term" value="F:hydrolase activity"/>
    <property type="evidence" value="ECO:0007669"/>
    <property type="project" value="UniProtKB-KW"/>
</dbReference>